<dbReference type="InterPro" id="IPR003439">
    <property type="entry name" value="ABC_transporter-like_ATP-bd"/>
</dbReference>
<dbReference type="PANTHER" id="PTHR45772:SF2">
    <property type="entry name" value="ABC TRANSPORTER ATP-BINDING PROTEIN"/>
    <property type="match status" value="1"/>
</dbReference>
<keyword evidence="1" id="KW-0813">Transport</keyword>
<dbReference type="GO" id="GO:0005886">
    <property type="term" value="C:plasma membrane"/>
    <property type="evidence" value="ECO:0007669"/>
    <property type="project" value="TreeGrafter"/>
</dbReference>
<keyword evidence="2" id="KW-0547">Nucleotide-binding</keyword>
<evidence type="ECO:0000256" key="1">
    <source>
        <dbReference type="ARBA" id="ARBA00022448"/>
    </source>
</evidence>
<dbReference type="GeneID" id="32893742"/>
<evidence type="ECO:0000256" key="2">
    <source>
        <dbReference type="ARBA" id="ARBA00022741"/>
    </source>
</evidence>
<accession>A0A2Z2HWX1</accession>
<dbReference type="InterPro" id="IPR003593">
    <property type="entry name" value="AAA+_ATPase"/>
</dbReference>
<dbReference type="Gene3D" id="3.40.50.300">
    <property type="entry name" value="P-loop containing nucleotide triphosphate hydrolases"/>
    <property type="match status" value="1"/>
</dbReference>
<dbReference type="PANTHER" id="PTHR45772">
    <property type="entry name" value="CONSERVED COMPONENT OF ABC TRANSPORTER FOR NATURAL AMINO ACIDS-RELATED"/>
    <property type="match status" value="1"/>
</dbReference>
<protein>
    <submittedName>
        <fullName evidence="5">ABC transporter ATP-binding protein</fullName>
    </submittedName>
</protein>
<dbReference type="PROSITE" id="PS50893">
    <property type="entry name" value="ABC_TRANSPORTER_2"/>
    <property type="match status" value="1"/>
</dbReference>
<dbReference type="Proteomes" id="UP000250088">
    <property type="component" value="Chromosome"/>
</dbReference>
<dbReference type="InterPro" id="IPR027417">
    <property type="entry name" value="P-loop_NTPase"/>
</dbReference>
<evidence type="ECO:0000256" key="3">
    <source>
        <dbReference type="ARBA" id="ARBA00022840"/>
    </source>
</evidence>
<proteinExistence type="predicted"/>
<reference evidence="6" key="1">
    <citation type="submission" date="2017-02" db="EMBL/GenBank/DDBJ databases">
        <title>Natronthermophilus aegyptiacus gen. nov.,sp. nov., an aerobic, extremely halophilic alkalithermophilic archaeon isolated from the athalassohaline Wadi An Natrun, Egypt.</title>
        <authorList>
            <person name="Zhao B."/>
        </authorList>
    </citation>
    <scope>NUCLEOTIDE SEQUENCE [LARGE SCALE GENOMIC DNA]</scope>
    <source>
        <strain evidence="6">JW/NM-HA 15</strain>
    </source>
</reference>
<dbReference type="InterPro" id="IPR051120">
    <property type="entry name" value="ABC_AA/LPS_Transport"/>
</dbReference>
<dbReference type="SUPFAM" id="SSF52540">
    <property type="entry name" value="P-loop containing nucleoside triphosphate hydrolases"/>
    <property type="match status" value="1"/>
</dbReference>
<dbReference type="GO" id="GO:0016887">
    <property type="term" value="F:ATP hydrolysis activity"/>
    <property type="evidence" value="ECO:0007669"/>
    <property type="project" value="InterPro"/>
</dbReference>
<dbReference type="Pfam" id="PF00005">
    <property type="entry name" value="ABC_tran"/>
    <property type="match status" value="1"/>
</dbReference>
<gene>
    <name evidence="5" type="ORF">B1756_06645</name>
</gene>
<feature type="domain" description="ABC transporter" evidence="4">
    <location>
        <begin position="2"/>
        <end position="256"/>
    </location>
</feature>
<keyword evidence="6" id="KW-1185">Reference proteome</keyword>
<evidence type="ECO:0000313" key="5">
    <source>
        <dbReference type="EMBL" id="ARS89454.1"/>
    </source>
</evidence>
<dbReference type="EMBL" id="CP019893">
    <property type="protein sequence ID" value="ARS89454.1"/>
    <property type="molecule type" value="Genomic_DNA"/>
</dbReference>
<dbReference type="KEGG" id="naj:B1756_06645"/>
<name>A0A2Z2HWX1_9EURY</name>
<organism evidence="5 6">
    <name type="scientific">Natrarchaeobaculum aegyptiacum</name>
    <dbReference type="NCBI Taxonomy" id="745377"/>
    <lineage>
        <taxon>Archaea</taxon>
        <taxon>Methanobacteriati</taxon>
        <taxon>Methanobacteriota</taxon>
        <taxon>Stenosarchaea group</taxon>
        <taxon>Halobacteria</taxon>
        <taxon>Halobacteriales</taxon>
        <taxon>Natrialbaceae</taxon>
        <taxon>Natrarchaeobaculum</taxon>
    </lineage>
</organism>
<evidence type="ECO:0000259" key="4">
    <source>
        <dbReference type="PROSITE" id="PS50893"/>
    </source>
</evidence>
<evidence type="ECO:0000313" key="6">
    <source>
        <dbReference type="Proteomes" id="UP000250088"/>
    </source>
</evidence>
<dbReference type="GO" id="GO:0005524">
    <property type="term" value="F:ATP binding"/>
    <property type="evidence" value="ECO:0007669"/>
    <property type="project" value="UniProtKB-KW"/>
</dbReference>
<dbReference type="SMART" id="SM00382">
    <property type="entry name" value="AAA"/>
    <property type="match status" value="1"/>
</dbReference>
<dbReference type="OrthoDB" id="44250at2157"/>
<dbReference type="RefSeq" id="WP_086887831.1">
    <property type="nucleotide sequence ID" value="NZ_CP019893.1"/>
</dbReference>
<sequence>MLEARNLRKEFGELRATDDVSLQFGTTPGEMVFIVGPNGAGKTTLVNLLTGLLEPDQGSVVVHEANGDGTTVERDITNVDPERRVNEGLVRSFQIVHVFEEMTVRENVRVAVLSRYDRLLNVRSRDDQHEDVEATVDDLLAQFRLEETQHEVAETLPHGDRKLLDVAMSFGLDPEYLLLDEPTSGVATREKEYVIETIVEASEARDVTTVTIEHDMDLVKAYADRLVVLVEGRVFREGEPTLLETDDELRRVLLGVTE</sequence>
<keyword evidence="3 5" id="KW-0067">ATP-binding</keyword>
<dbReference type="AlphaFoldDB" id="A0A2Z2HWX1"/>